<sequence length="169" mass="19208">MASLNLADWRRPGIQLVLRRQYRRVLTVATVFALLVAAYYLTFNSRLIKLEQQLATLNVELNDFELVAKQASELQQDTTAATKQRSAQQTHAQVIAEFIKLLDLTQQGIQISSIHRLKREVKISGSFLRTESVKLLENQLTNLLNNSSISVQFSAPRQFVIRAIIERAS</sequence>
<proteinExistence type="predicted"/>
<evidence type="ECO:0000313" key="3">
    <source>
        <dbReference type="Proteomes" id="UP000295531"/>
    </source>
</evidence>
<reference evidence="2 3" key="1">
    <citation type="submission" date="2019-03" db="EMBL/GenBank/DDBJ databases">
        <title>Freshwater and sediment microbial communities from various areas in North America, analyzing microbe dynamics in response to fracking.</title>
        <authorList>
            <person name="Lamendella R."/>
        </authorList>
    </citation>
    <scope>NUCLEOTIDE SEQUENCE [LARGE SCALE GENOMIC DNA]</scope>
    <source>
        <strain evidence="2 3">18_TX</strain>
    </source>
</reference>
<evidence type="ECO:0000313" key="2">
    <source>
        <dbReference type="EMBL" id="TDP32085.1"/>
    </source>
</evidence>
<evidence type="ECO:0000256" key="1">
    <source>
        <dbReference type="SAM" id="Phobius"/>
    </source>
</evidence>
<dbReference type="RefSeq" id="WP_133540004.1">
    <property type="nucleotide sequence ID" value="NZ_SNXI01000011.1"/>
</dbReference>
<evidence type="ECO:0008006" key="4">
    <source>
        <dbReference type="Google" id="ProtNLM"/>
    </source>
</evidence>
<feature type="transmembrane region" description="Helical" evidence="1">
    <location>
        <begin position="21"/>
        <end position="41"/>
    </location>
</feature>
<keyword evidence="3" id="KW-1185">Reference proteome</keyword>
<dbReference type="EMBL" id="SNXI01000011">
    <property type="protein sequence ID" value="TDP32085.1"/>
    <property type="molecule type" value="Genomic_DNA"/>
</dbReference>
<gene>
    <name evidence="2" type="ORF">DEU29_11125</name>
</gene>
<keyword evidence="1" id="KW-0812">Transmembrane</keyword>
<name>A0A4R6P425_9GAMM</name>
<dbReference type="Proteomes" id="UP000295531">
    <property type="component" value="Unassembled WGS sequence"/>
</dbReference>
<keyword evidence="1" id="KW-1133">Transmembrane helix</keyword>
<keyword evidence="1" id="KW-0472">Membrane</keyword>
<comment type="caution">
    <text evidence="2">The sequence shown here is derived from an EMBL/GenBank/DDBJ whole genome shotgun (WGS) entry which is preliminary data.</text>
</comment>
<dbReference type="OrthoDB" id="10019082at2"/>
<dbReference type="AlphaFoldDB" id="A0A4R6P425"/>
<organism evidence="2 3">
    <name type="scientific">Idiomarina aquatica</name>
    <dbReference type="NCBI Taxonomy" id="1327752"/>
    <lineage>
        <taxon>Bacteria</taxon>
        <taxon>Pseudomonadati</taxon>
        <taxon>Pseudomonadota</taxon>
        <taxon>Gammaproteobacteria</taxon>
        <taxon>Alteromonadales</taxon>
        <taxon>Idiomarinaceae</taxon>
        <taxon>Idiomarina</taxon>
    </lineage>
</organism>
<accession>A0A4R6P425</accession>
<protein>
    <recommendedName>
        <fullName evidence="4">Type IV pilus assembly protein PilN</fullName>
    </recommendedName>
</protein>